<evidence type="ECO:0000256" key="2">
    <source>
        <dbReference type="ARBA" id="ARBA00022857"/>
    </source>
</evidence>
<dbReference type="SUPFAM" id="SSF51430">
    <property type="entry name" value="NAD(P)-linked oxidoreductase"/>
    <property type="match status" value="1"/>
</dbReference>
<evidence type="ECO:0000313" key="6">
    <source>
        <dbReference type="Proteomes" id="UP000346198"/>
    </source>
</evidence>
<protein>
    <submittedName>
        <fullName evidence="5">L-glyceraldehyde 3-phosphate reductase</fullName>
    </submittedName>
</protein>
<proteinExistence type="inferred from homology"/>
<dbReference type="Gene3D" id="3.20.20.100">
    <property type="entry name" value="NADP-dependent oxidoreductase domain"/>
    <property type="match status" value="1"/>
</dbReference>
<dbReference type="InterPro" id="IPR036812">
    <property type="entry name" value="NAD(P)_OxRdtase_dom_sf"/>
</dbReference>
<evidence type="ECO:0000256" key="1">
    <source>
        <dbReference type="ARBA" id="ARBA00006515"/>
    </source>
</evidence>
<dbReference type="InterPro" id="IPR005399">
    <property type="entry name" value="K_chnl_volt-dep_bsu_KCNAB-rel"/>
</dbReference>
<dbReference type="InterPro" id="IPR023210">
    <property type="entry name" value="NADP_OxRdtase_dom"/>
</dbReference>
<dbReference type="AlphaFoldDB" id="A0A6C2UTQ4"/>
<evidence type="ECO:0000259" key="4">
    <source>
        <dbReference type="Pfam" id="PF00248"/>
    </source>
</evidence>
<dbReference type="GO" id="GO:0051596">
    <property type="term" value="P:methylglyoxal catabolic process"/>
    <property type="evidence" value="ECO:0007669"/>
    <property type="project" value="TreeGrafter"/>
</dbReference>
<comment type="similarity">
    <text evidence="1">Belongs to the shaker potassium channel beta subunit family.</text>
</comment>
<keyword evidence="6" id="KW-1185">Reference proteome</keyword>
<evidence type="ECO:0000313" key="5">
    <source>
        <dbReference type="EMBL" id="VGO23549.1"/>
    </source>
</evidence>
<name>A0A6C2UTQ4_9BACT</name>
<accession>A0A6C2UTQ4</accession>
<dbReference type="PANTHER" id="PTHR43150:SF4">
    <property type="entry name" value="L-GLYCERALDEHYDE 3-PHOSPHATE REDUCTASE"/>
    <property type="match status" value="1"/>
</dbReference>
<evidence type="ECO:0000256" key="3">
    <source>
        <dbReference type="ARBA" id="ARBA00023002"/>
    </source>
</evidence>
<dbReference type="PANTHER" id="PTHR43150">
    <property type="entry name" value="HYPERKINETIC, ISOFORM M"/>
    <property type="match status" value="1"/>
</dbReference>
<dbReference type="EMBL" id="CAAHFH010000004">
    <property type="protein sequence ID" value="VGO23549.1"/>
    <property type="molecule type" value="Genomic_DNA"/>
</dbReference>
<dbReference type="Proteomes" id="UP000346198">
    <property type="component" value="Unassembled WGS sequence"/>
</dbReference>
<gene>
    <name evidence="5" type="primary">gpr_2</name>
    <name evidence="5" type="ORF">SCARR_05656</name>
</gene>
<dbReference type="RefSeq" id="WP_136066005.1">
    <property type="nucleotide sequence ID" value="NZ_CAAHFH010000004.1"/>
</dbReference>
<feature type="domain" description="NADP-dependent oxidoreductase" evidence="4">
    <location>
        <begin position="24"/>
        <end position="322"/>
    </location>
</feature>
<keyword evidence="3" id="KW-0560">Oxidoreductase</keyword>
<dbReference type="GO" id="GO:0016491">
    <property type="term" value="F:oxidoreductase activity"/>
    <property type="evidence" value="ECO:0007669"/>
    <property type="project" value="UniProtKB-KW"/>
</dbReference>
<dbReference type="Pfam" id="PF00248">
    <property type="entry name" value="Aldo_ket_red"/>
    <property type="match status" value="1"/>
</dbReference>
<reference evidence="5 6" key="1">
    <citation type="submission" date="2019-04" db="EMBL/GenBank/DDBJ databases">
        <authorList>
            <person name="Van Vliet M D."/>
        </authorList>
    </citation>
    <scope>NUCLEOTIDE SEQUENCE [LARGE SCALE GENOMIC DNA]</scope>
    <source>
        <strain evidence="5 6">F21</strain>
    </source>
</reference>
<keyword evidence="2" id="KW-0521">NADP</keyword>
<sequence length="325" mass="35976">MTKTRDNNMLYNRVGNSGLKLPAISLGMWHNFGKDDDLSKQLDLLTTAFDLGITHFDLADNYGGGFAEVNIGGFLKNEFKTHRDELIISSKAGHQMWDGPYGDWGSRKHLIAGIDQSLKRLQLDYVDIFYHHRPDPETPAEETARALTDIIRQGKALYIGISNYYGAPSRNMIQLLKQEGVPCLINQLPFNMFDQNAADSGEFHGLEKDGLGCITFSPLAQGLLSGRYLNGIPEGSRAATDGTCLESERITPELLKKVGALNAIAEERRQSLAQMALCWNLDFSPVASVLIGASRPEQIKENVQALENPSFTNEEMQQITDALNA</sequence>
<organism evidence="5 6">
    <name type="scientific">Pontiella sulfatireligans</name>
    <dbReference type="NCBI Taxonomy" id="2750658"/>
    <lineage>
        <taxon>Bacteria</taxon>
        <taxon>Pseudomonadati</taxon>
        <taxon>Kiritimatiellota</taxon>
        <taxon>Kiritimatiellia</taxon>
        <taxon>Kiritimatiellales</taxon>
        <taxon>Pontiellaceae</taxon>
        <taxon>Pontiella</taxon>
    </lineage>
</organism>